<organism evidence="1">
    <name type="scientific">Siphoviridae sp. cthu813</name>
    <dbReference type="NCBI Taxonomy" id="2825618"/>
    <lineage>
        <taxon>Viruses</taxon>
        <taxon>Duplodnaviria</taxon>
        <taxon>Heunggongvirae</taxon>
        <taxon>Uroviricota</taxon>
        <taxon>Caudoviricetes</taxon>
    </lineage>
</organism>
<sequence>MASNKIYEGYSDQHMRAVIAYGKAADHKLYADSAHTVTMSAAVIEDAFKKGMLLVHDGTNFLRPVKFGSGKVTTVDGTTTVAGTEWSASATE</sequence>
<accession>A0A8S5VHW9</accession>
<reference evidence="1" key="1">
    <citation type="journal article" date="2021" name="Proc. Natl. Acad. Sci. U.S.A.">
        <title>A Catalog of Tens of Thousands of Viruses from Human Metagenomes Reveals Hidden Associations with Chronic Diseases.</title>
        <authorList>
            <person name="Tisza M.J."/>
            <person name="Buck C.B."/>
        </authorList>
    </citation>
    <scope>NUCLEOTIDE SEQUENCE</scope>
    <source>
        <strain evidence="1">Cthu813</strain>
    </source>
</reference>
<evidence type="ECO:0000313" key="1">
    <source>
        <dbReference type="EMBL" id="DAG06370.1"/>
    </source>
</evidence>
<protein>
    <submittedName>
        <fullName evidence="1">Uncharacterized protein</fullName>
    </submittedName>
</protein>
<name>A0A8S5VHW9_9CAUD</name>
<proteinExistence type="predicted"/>
<dbReference type="EMBL" id="BK016270">
    <property type="protein sequence ID" value="DAG06370.1"/>
    <property type="molecule type" value="Genomic_DNA"/>
</dbReference>